<reference evidence="2 3" key="1">
    <citation type="submission" date="2022-05" db="EMBL/GenBank/DDBJ databases">
        <authorList>
            <person name="Jo J.-H."/>
            <person name="Im W.-T."/>
        </authorList>
    </citation>
    <scope>NUCLEOTIDE SEQUENCE [LARGE SCALE GENOMIC DNA]</scope>
    <source>
        <strain evidence="2 3">NSE70-1</strain>
    </source>
</reference>
<comment type="caution">
    <text evidence="2">The sequence shown here is derived from an EMBL/GenBank/DDBJ whole genome shotgun (WGS) entry which is preliminary data.</text>
</comment>
<gene>
    <name evidence="2" type="ORF">LZ496_12165</name>
</gene>
<protein>
    <submittedName>
        <fullName evidence="2">Uncharacterized protein</fullName>
    </submittedName>
</protein>
<evidence type="ECO:0000313" key="3">
    <source>
        <dbReference type="Proteomes" id="UP001203410"/>
    </source>
</evidence>
<accession>A0ABT0RX50</accession>
<keyword evidence="1" id="KW-1133">Transmembrane helix</keyword>
<dbReference type="RefSeq" id="WP_249904993.1">
    <property type="nucleotide sequence ID" value="NZ_JAMGBA010000003.1"/>
</dbReference>
<evidence type="ECO:0000313" key="2">
    <source>
        <dbReference type="EMBL" id="MCL6699536.1"/>
    </source>
</evidence>
<dbReference type="EMBL" id="JAMGBA010000003">
    <property type="protein sequence ID" value="MCL6699536.1"/>
    <property type="molecule type" value="Genomic_DNA"/>
</dbReference>
<keyword evidence="1" id="KW-0812">Transmembrane</keyword>
<proteinExistence type="predicted"/>
<sequence length="249" mass="27813">MHGTEAVEGAMFQAVRLWWGSGRGKVTTRLFLFEFVVVVAGVFTAQALASWLSDRAEDRAIREENERIRFEIGRARQNARVWLAATPCLEERVSQVIRKASSEGQLSPDEINPPRFLGYTVGELSPDVDRSFRSRYSARTVDTYAGISSASNAIVDSYREMRQDWERFALLDPDLGTPSPADRATVRDVGVQVRSQLRRLRVQAEAIEQAAGRLGIEPRTSDAIVGDATPIENCAEIWRTGIIWREGAS</sequence>
<evidence type="ECO:0000256" key="1">
    <source>
        <dbReference type="SAM" id="Phobius"/>
    </source>
</evidence>
<name>A0ABT0RX50_9SPHN</name>
<dbReference type="Proteomes" id="UP001203410">
    <property type="component" value="Unassembled WGS sequence"/>
</dbReference>
<organism evidence="2 3">
    <name type="scientific">Sphingomonas caseinilyticus</name>
    <dbReference type="NCBI Taxonomy" id="2908205"/>
    <lineage>
        <taxon>Bacteria</taxon>
        <taxon>Pseudomonadati</taxon>
        <taxon>Pseudomonadota</taxon>
        <taxon>Alphaproteobacteria</taxon>
        <taxon>Sphingomonadales</taxon>
        <taxon>Sphingomonadaceae</taxon>
        <taxon>Sphingomonas</taxon>
    </lineage>
</organism>
<keyword evidence="1" id="KW-0472">Membrane</keyword>
<keyword evidence="3" id="KW-1185">Reference proteome</keyword>
<feature type="transmembrane region" description="Helical" evidence="1">
    <location>
        <begin position="30"/>
        <end position="52"/>
    </location>
</feature>